<dbReference type="Pfam" id="PF17078">
    <property type="entry name" value="SHE3"/>
    <property type="match status" value="1"/>
</dbReference>
<evidence type="ECO:0000256" key="2">
    <source>
        <dbReference type="ARBA" id="ARBA00019884"/>
    </source>
</evidence>
<dbReference type="GO" id="GO:0005789">
    <property type="term" value="C:endoplasmic reticulum membrane"/>
    <property type="evidence" value="ECO:0007669"/>
    <property type="project" value="UniProtKB-SubCell"/>
</dbReference>
<keyword evidence="5 9" id="KW-0694">RNA-binding</keyword>
<reference evidence="11" key="1">
    <citation type="journal article" date="2016" name="Nat. Commun.">
        <title>Genome analysis of three Pneumocystis species reveals adaptation mechanisms to life exclusively in mammalian hosts.</title>
        <authorList>
            <person name="Ma L."/>
            <person name="Chen Z."/>
            <person name="Huang D.W."/>
            <person name="Kutty G."/>
            <person name="Ishihara M."/>
            <person name="Wang H."/>
            <person name="Abouelleil A."/>
            <person name="Bishop L."/>
            <person name="Davey E."/>
            <person name="Deng R."/>
            <person name="Deng X."/>
            <person name="Fan L."/>
            <person name="Fantoni G."/>
            <person name="Fitzgerald M."/>
            <person name="Gogineni E."/>
            <person name="Goldberg J.M."/>
            <person name="Handley G."/>
            <person name="Hu X."/>
            <person name="Huber C."/>
            <person name="Jiao X."/>
            <person name="Jones K."/>
            <person name="Levin J.Z."/>
            <person name="Liu Y."/>
            <person name="Macdonald P."/>
            <person name="Melnikov A."/>
            <person name="Raley C."/>
            <person name="Sassi M."/>
            <person name="Sherman B.T."/>
            <person name="Song X."/>
            <person name="Sykes S."/>
            <person name="Tran B."/>
            <person name="Walsh L."/>
            <person name="Xia Y."/>
            <person name="Yang J."/>
            <person name="Young S."/>
            <person name="Zeng Q."/>
            <person name="Zheng X."/>
            <person name="Stephens R."/>
            <person name="Nusbaum C."/>
            <person name="Birren B.W."/>
            <person name="Azadi P."/>
            <person name="Lempicki R.A."/>
            <person name="Cuomo C.A."/>
            <person name="Kovacs J.A."/>
        </authorList>
    </citation>
    <scope>NUCLEOTIDE SEQUENCE [LARGE SCALE GENOMIC DNA]</scope>
    <source>
        <strain evidence="11">RU7</strain>
    </source>
</reference>
<name>A0A0W4ZEN3_PNEJ7</name>
<keyword evidence="4 9" id="KW-0256">Endoplasmic reticulum</keyword>
<protein>
    <recommendedName>
        <fullName evidence="2 9">SWI5-dependent HO expression protein 3</fullName>
    </recommendedName>
</protein>
<accession>A0A0W4ZEN3</accession>
<keyword evidence="11" id="KW-1185">Reference proteome</keyword>
<comment type="similarity">
    <text evidence="1 9">Belongs to the SHE3 family.</text>
</comment>
<dbReference type="Proteomes" id="UP000053447">
    <property type="component" value="Unassembled WGS sequence"/>
</dbReference>
<feature type="coiled-coil region" evidence="9">
    <location>
        <begin position="93"/>
        <end position="304"/>
    </location>
</feature>
<proteinExistence type="inferred from homology"/>
<sequence>MAGEDGLWRSQLHSLRHEIAGTNAELQRLETLTKSVREEPLLEEEAGYEKSTPRQQIWTGTSRVIESLQKEIDLLKVSRNAAITSCESERKAREALLKRYMAIKEIVERLQVENENFSSILARKERTFKEGIEKRKELELRVEKLEKRNSELEDECNGDRKRIREMNDEIICKVSQLYKAEKEYDTLGKEILSLEKKYRVELECLSSQVSFLQKLREEDGKHIQRFEEEIKQLSLENVAEREMIQKIQKQFEESQEQYANNFQEILDALRKRVESSEKENEKNIEQANEVLKELNNLNNKMRLVNIGGLNR</sequence>
<dbReference type="GeneID" id="28941799"/>
<evidence type="ECO:0000256" key="4">
    <source>
        <dbReference type="ARBA" id="ARBA00022824"/>
    </source>
</evidence>
<keyword evidence="7 9" id="KW-0472">Membrane</keyword>
<evidence type="ECO:0000256" key="5">
    <source>
        <dbReference type="ARBA" id="ARBA00022884"/>
    </source>
</evidence>
<dbReference type="InterPro" id="IPR031398">
    <property type="entry name" value="She3"/>
</dbReference>
<dbReference type="EMBL" id="LFWA01000016">
    <property type="protein sequence ID" value="KTW26819.1"/>
    <property type="molecule type" value="Genomic_DNA"/>
</dbReference>
<comment type="caution">
    <text evidence="10">The sequence shown here is derived from an EMBL/GenBank/DDBJ whole genome shotgun (WGS) entry which is preliminary data.</text>
</comment>
<dbReference type="GO" id="GO:0048309">
    <property type="term" value="P:endoplasmic reticulum inheritance"/>
    <property type="evidence" value="ECO:0007669"/>
    <property type="project" value="InterPro"/>
</dbReference>
<dbReference type="GO" id="GO:0051028">
    <property type="term" value="P:mRNA transport"/>
    <property type="evidence" value="ECO:0007669"/>
    <property type="project" value="UniProtKB-UniRule"/>
</dbReference>
<feature type="coiled-coil region" evidence="9">
    <location>
        <begin position="12"/>
        <end position="39"/>
    </location>
</feature>
<dbReference type="RefSeq" id="XP_018228150.1">
    <property type="nucleotide sequence ID" value="XM_018375544.1"/>
</dbReference>
<evidence type="ECO:0000256" key="8">
    <source>
        <dbReference type="ARBA" id="ARBA00024975"/>
    </source>
</evidence>
<comment type="subcellular location">
    <subcellularLocation>
        <location evidence="9">Endoplasmic reticulum membrane</location>
        <topology evidence="9">Peripheral membrane protein</topology>
    </subcellularLocation>
</comment>
<dbReference type="VEuPathDB" id="FungiDB:T551_03281"/>
<gene>
    <name evidence="9" type="primary">SHE3</name>
    <name evidence="10" type="ORF">T551_03281</name>
</gene>
<keyword evidence="9" id="KW-0509">mRNA transport</keyword>
<dbReference type="AlphaFoldDB" id="A0A0W4ZEN3"/>
<dbReference type="GO" id="GO:0003723">
    <property type="term" value="F:RNA binding"/>
    <property type="evidence" value="ECO:0007669"/>
    <property type="project" value="UniProtKB-KW"/>
</dbReference>
<keyword evidence="3 9" id="KW-0813">Transport</keyword>
<dbReference type="OrthoDB" id="6088208at2759"/>
<comment type="function">
    <text evidence="8">RNA-binding protein that binds specific mRNAs including the ASH1 mRNA, coding for a repressor of the HO endonuclease. Part of the mRNA localization machinery that restricts accumulation of certain proteins to the bud and in the daughter cell. Required for the delivery of cortical endoplasmic reticulum into the emerging bud.</text>
</comment>
<evidence type="ECO:0000256" key="9">
    <source>
        <dbReference type="RuleBase" id="RU362142"/>
    </source>
</evidence>
<evidence type="ECO:0000256" key="6">
    <source>
        <dbReference type="ARBA" id="ARBA00023054"/>
    </source>
</evidence>
<evidence type="ECO:0000256" key="7">
    <source>
        <dbReference type="ARBA" id="ARBA00023136"/>
    </source>
</evidence>
<evidence type="ECO:0000313" key="10">
    <source>
        <dbReference type="EMBL" id="KTW26819.1"/>
    </source>
</evidence>
<evidence type="ECO:0000256" key="3">
    <source>
        <dbReference type="ARBA" id="ARBA00022448"/>
    </source>
</evidence>
<dbReference type="STRING" id="1408657.A0A0W4ZEN3"/>
<evidence type="ECO:0000256" key="1">
    <source>
        <dbReference type="ARBA" id="ARBA00008123"/>
    </source>
</evidence>
<keyword evidence="6 9" id="KW-0175">Coiled coil</keyword>
<evidence type="ECO:0000313" key="11">
    <source>
        <dbReference type="Proteomes" id="UP000053447"/>
    </source>
</evidence>
<organism evidence="10 11">
    <name type="scientific">Pneumocystis jirovecii (strain RU7)</name>
    <name type="common">Human pneumocystis pneumonia agent</name>
    <dbReference type="NCBI Taxonomy" id="1408657"/>
    <lineage>
        <taxon>Eukaryota</taxon>
        <taxon>Fungi</taxon>
        <taxon>Dikarya</taxon>
        <taxon>Ascomycota</taxon>
        <taxon>Taphrinomycotina</taxon>
        <taxon>Pneumocystomycetes</taxon>
        <taxon>Pneumocystaceae</taxon>
        <taxon>Pneumocystis</taxon>
    </lineage>
</organism>